<dbReference type="EMBL" id="JAODUP010000040">
    <property type="protein sequence ID" value="KAK2166297.1"/>
    <property type="molecule type" value="Genomic_DNA"/>
</dbReference>
<gene>
    <name evidence="1" type="ORF">LSH36_40g15008</name>
</gene>
<evidence type="ECO:0000313" key="2">
    <source>
        <dbReference type="Proteomes" id="UP001208570"/>
    </source>
</evidence>
<name>A0AAD9NDJ0_9ANNE</name>
<sequence length="11" mass="1323">MNGLSKSIYFY</sequence>
<accession>A0AAD9NDJ0</accession>
<keyword evidence="2" id="KW-1185">Reference proteome</keyword>
<proteinExistence type="predicted"/>
<protein>
    <submittedName>
        <fullName evidence="1">Uncharacterized protein</fullName>
    </submittedName>
</protein>
<organism evidence="1 2">
    <name type="scientific">Paralvinella palmiformis</name>
    <dbReference type="NCBI Taxonomy" id="53620"/>
    <lineage>
        <taxon>Eukaryota</taxon>
        <taxon>Metazoa</taxon>
        <taxon>Spiralia</taxon>
        <taxon>Lophotrochozoa</taxon>
        <taxon>Annelida</taxon>
        <taxon>Polychaeta</taxon>
        <taxon>Sedentaria</taxon>
        <taxon>Canalipalpata</taxon>
        <taxon>Terebellida</taxon>
        <taxon>Terebelliformia</taxon>
        <taxon>Alvinellidae</taxon>
        <taxon>Paralvinella</taxon>
    </lineage>
</organism>
<dbReference type="Proteomes" id="UP001208570">
    <property type="component" value="Unassembled WGS sequence"/>
</dbReference>
<evidence type="ECO:0000313" key="1">
    <source>
        <dbReference type="EMBL" id="KAK2166297.1"/>
    </source>
</evidence>
<reference evidence="1" key="1">
    <citation type="journal article" date="2023" name="Mol. Biol. Evol.">
        <title>Third-Generation Sequencing Reveals the Adaptive Role of the Epigenome in Three Deep-Sea Polychaetes.</title>
        <authorList>
            <person name="Perez M."/>
            <person name="Aroh O."/>
            <person name="Sun Y."/>
            <person name="Lan Y."/>
            <person name="Juniper S.K."/>
            <person name="Young C.R."/>
            <person name="Angers B."/>
            <person name="Qian P.Y."/>
        </authorList>
    </citation>
    <scope>NUCLEOTIDE SEQUENCE</scope>
    <source>
        <strain evidence="1">P08H-3</strain>
    </source>
</reference>
<comment type="caution">
    <text evidence="1">The sequence shown here is derived from an EMBL/GenBank/DDBJ whole genome shotgun (WGS) entry which is preliminary data.</text>
</comment>